<feature type="domain" description="Fungal lipase-type" evidence="5">
    <location>
        <begin position="706"/>
        <end position="826"/>
    </location>
</feature>
<dbReference type="OrthoDB" id="418951at2759"/>
<dbReference type="CDD" id="cd00519">
    <property type="entry name" value="Lipase_3"/>
    <property type="match status" value="1"/>
</dbReference>
<dbReference type="CDD" id="cd06558">
    <property type="entry name" value="crotonase-like"/>
    <property type="match status" value="1"/>
</dbReference>
<dbReference type="Gene3D" id="3.40.50.1820">
    <property type="entry name" value="alpha/beta hydrolase"/>
    <property type="match status" value="1"/>
</dbReference>
<gene>
    <name evidence="6" type="primary">crt</name>
    <name evidence="6" type="ORF">AK812_SmicGene37607</name>
</gene>
<dbReference type="Gene3D" id="2.130.10.130">
    <property type="entry name" value="Integrin alpha, N-terminal"/>
    <property type="match status" value="2"/>
</dbReference>
<feature type="transmembrane region" description="Helical" evidence="4">
    <location>
        <begin position="1763"/>
        <end position="1783"/>
    </location>
</feature>
<accession>A0A1Q9CG25</accession>
<evidence type="ECO:0000259" key="5">
    <source>
        <dbReference type="Pfam" id="PF01764"/>
    </source>
</evidence>
<keyword evidence="4" id="KW-0812">Transmembrane</keyword>
<evidence type="ECO:0000256" key="4">
    <source>
        <dbReference type="SAM" id="Phobius"/>
    </source>
</evidence>
<dbReference type="Pfam" id="PF13517">
    <property type="entry name" value="FG-GAP_3"/>
    <property type="match status" value="1"/>
</dbReference>
<dbReference type="InterPro" id="IPR029045">
    <property type="entry name" value="ClpP/crotonase-like_dom_sf"/>
</dbReference>
<evidence type="ECO:0000313" key="7">
    <source>
        <dbReference type="Proteomes" id="UP000186817"/>
    </source>
</evidence>
<name>A0A1Q9CG25_SYMMI</name>
<feature type="region of interest" description="Disordered" evidence="3">
    <location>
        <begin position="870"/>
        <end position="892"/>
    </location>
</feature>
<dbReference type="Pfam" id="PF00378">
    <property type="entry name" value="ECH_1"/>
    <property type="match status" value="1"/>
</dbReference>
<feature type="transmembrane region" description="Helical" evidence="4">
    <location>
        <begin position="1908"/>
        <end position="1925"/>
    </location>
</feature>
<dbReference type="InterPro" id="IPR029058">
    <property type="entry name" value="AB_hydrolase_fold"/>
</dbReference>
<dbReference type="Gene3D" id="3.90.226.10">
    <property type="entry name" value="2-enoyl-CoA Hydratase, Chain A, domain 1"/>
    <property type="match status" value="1"/>
</dbReference>
<protein>
    <submittedName>
        <fullName evidence="6">3-hydroxybutyryl-CoA dehydratase</fullName>
    </submittedName>
</protein>
<dbReference type="EMBL" id="LSRX01001248">
    <property type="protein sequence ID" value="OLP81807.1"/>
    <property type="molecule type" value="Genomic_DNA"/>
</dbReference>
<sequence length="3032" mass="332124">MRNCVAVAELVALADPLRQDVLKQLAEWDPRYVNGHQLALTERRFGALGGLAPLGNEFEQPIIQALQTRLCGQYPEHLLPCAAPLLAALAKSGSECGLRLADSVCVAMAALPAESELQEHTLDLCEVLLEAPATCVSEALVVLWTKCCDCHIRRCFELMSKAPLTQRSFECLSVGLGHPDGHIQQLAVRSLTDRPFQGDVSDMLPRVLQIAVYQDGPLLERLADLFLVYTTASALMAAASKLVVALLHPSTTSPVGITDHILRAMVLQSFEKLSTQPLGHAYSRASSGGVGGVLEFLGPRAFPSLLEAGATQKAVLMGARQAAEAVADRAARSGKPPKEVALAAREATVTAGLTKESLMVQIVGSAATRAVAAEMARKQAGWHEIAAAVVEAAQDSLLPAEFVPRMAATAAAEQAAKAAARRSKSGHEVGLAAAAATQACGVPTTLAGDVAGRAIASALLQSGSGLATMEDMNAQQDGEATPQEHPFVWRDVERPMPRRVLDRLLRNEAGAGRLQRHESCWKCFMRCFCLTPSREVHFEAAQAQHAAVVQSLALITAEYSHGSPSFATWTAGLKALLTKAQEEEDAEFDRLAPSACEWPALNNVVKLGVTPPEGKSEVSDGLLLDVARLSAHAARFALAAYSNRLYGLVAPGAACLTLACCISERRAFVRMSGISDDDVLLAETVARPFKPVWWICRDRATSTIMVAIRGTFSMSDVLSDVLATQTLYKEHVIHEGVLASARWVYSKVAPVLHRESEGGKIVITGHSLGGAVAALLAWLLREDAGLPARAFVFGVPQVTDEALARKMARFVTGIIHARDIIPMLSQKSVEDLRHQVAEAAQTPEEKMLELQAVLANFHLPTEPASLQDALSQRHFQAPSPRRHTSTSTSTTVYEDAPSDVAELPAIPMHNPGWQLHLRRRALGARSREFKPILWRSSMEDFLITVSTPTTASMQRVRPAWTMWQDHWPQERKTELLHLGHGAMNQNELRAFPQAVDWDDDGHSDIVLQWDDLAESGDLTATTKWRWDDPPGERRHCFVRYFRQDEWQLSEQLGEENPFRDLRFQMNSTNVEPAFTVVDWDGDGDLDWILRDDQGLWFLEFSAGTLRSKSPIRLFDNLGQAIPGVLAASDWAMQPFAAVDWDEDGDMDLFISDPQQSWPLEILYFERANESALVQARSPLAGFEADSVKSMVVADFDGDGAKDVLFSRSDFYLCEGPMLGFLHGTEDGNFEDWSQNARANPFSGVEGAGSQNCTDFSGAALALVDGNQNELLELLVATSSRLFLFSWHFTKQLVERTNGYTLFHINRRMAHPAVADWDGDGIMDLILGSKYGRVEVFPRQEDGRLGDGEIVLELKDASTARPVVLDFNNDGLNDLMVPHATWNGSELIYFERQLNGSLEERFRLKPNWALCFAAAVADWSGDGHLDLLLPCSNETFSAHLVWQFFQQLPNGSFQHRPAPLADLDDVSAGLSYVYVQAIDVNSDGTADLLMRDGPAWRLFLSQPDGQLIEVNASESLHLVRELPELGVGETFVLADWDSDGDVDLLTAAGHRDGGDIRHFDNGYCRLDQACTGRGACGHSSGKCTCFVGHSRSDCSACSGGYFDPLRVNVAFPARELIRECLACPGLPGDLPCSGRGFCNDDAFTRFEHSLDSKSGTRSTVYGNGTCSCSAPFSGERCEVGLCLPGHKYAQLGSARVQGAGPWLLFCEPCEPGSFVDKHNLQFYCKSCPGNSYASDPGSARCLPCQAFWWRMSVTADKTSCHVSFMNLCAFTIILLLSFLFFAILSHLACCSMPVEDVQLKDGILCLSTRGRHWLLRPARVAFKDTGHPLLDDNPYLVEVQSDRELIVCDSQGVALSLSADASQGTCHIHRLDSLWRRGVVGVPFLLCLGLLGILFATAFFLLGAVAFDAVMALAGLALAALVHRWTHPTDCDLCRDRCHFAARLRTHQPQACPKGPERGLALGKIQELHDFFSAYIGLHRNMYYLCSNIVKPMTARDQLSYAELAGPCAVAFFVSHYWGMPFQHFLECLKGHAVDRTTSYWICTFANNQWKVAEELGKDVLCSPFYLALRSTSCQGTLVVLDEEVLPLTRSWCLFELFQTEMLSRERGGFQGLLLGTSTGVMNHGQSSIDLALKISKKLSTLRLQEAQASCPKDKRLIDEAVANHPGGFEAVNSFLIGSVQAALYQTEARFREDFARLHQDLEHTAALAEDAGQATQANPTLLTSHGMQGKDEETVKVFYSSDRELKVKVVKVPPCTEIVQYAARSAFLDRLAGEGSTADKVFHFGGRSPAIYFMAWLEVYGFQDERAYLYACEALAERLAADERSISSLGLPQAARVQAGGARSGCDLRQALCRVESYFEPPESLRRDMAKLHEPPAECKESLAALRGLVGPHASQEQLENQLQRFSNDPRKAANGYFRSACSVELPFDFEPRPLPGPRCSRTATRQKAAGEVMGSAWHELDSPIFPAATFLEVVDCRALLAVSREIHLRVARDDDLWIRAFESVFGEVHQPDALGADTEACSQSGYTSGDLKAKSVQSQPFEKFKHRWRQELAKICPNCGSANAIVPIVYGFPSEPLTAHYRRGSLVLTEVCGFLGPCWACRRCHYEFERYPYSSSAPAAEKARKYPFLRVCLAADEAIDENDGVTTAAHAASAPLAISIFACEATLRAATRAVERQQAPEEVARLSLATLTGSGLKEGQKRRYASMALVDTFGKIALDGGGSTAPMDLVKELLRALRTLGAHEQEAASSHLVHFEDNAEASEPFRAMSASSFISHTTEADGAIHIITLNRPEAQNALTMDMLNDIASVFLSLRSDSKVRAVILTGSGQKAFSAGIDLMKADGIFTGYFPTPKEQDPRVQIETFPWPVICAVNGFAITGGFELALACDILIASENASFADTHAKFGIAPAWGLSQKLTRVMGPSRAKELHFTGRFLKAQEAVSWGLVNSVVPADKLMPHCLALATEMTKMNPNMLQMLKRTIDDGYGMSFKDGCANEQEVAFKYYKAMGKELFDRMKKFIMSRSKEGQSKL</sequence>
<dbReference type="InterPro" id="IPR001753">
    <property type="entry name" value="Enoyl-CoA_hydra/iso"/>
</dbReference>
<dbReference type="InterPro" id="IPR028994">
    <property type="entry name" value="Integrin_alpha_N"/>
</dbReference>
<dbReference type="PANTHER" id="PTHR43802">
    <property type="entry name" value="ENOYL-COA HYDRATASE"/>
    <property type="match status" value="1"/>
</dbReference>
<dbReference type="InterPro" id="IPR002921">
    <property type="entry name" value="Fungal_lipase-type"/>
</dbReference>
<comment type="similarity">
    <text evidence="1">Belongs to the enoyl-CoA hydratase/isomerase family.</text>
</comment>
<keyword evidence="2" id="KW-0732">Signal</keyword>
<evidence type="ECO:0000256" key="2">
    <source>
        <dbReference type="ARBA" id="ARBA00022729"/>
    </source>
</evidence>
<evidence type="ECO:0000256" key="1">
    <source>
        <dbReference type="ARBA" id="ARBA00005254"/>
    </source>
</evidence>
<dbReference type="SUPFAM" id="SSF69318">
    <property type="entry name" value="Integrin alpha N-terminal domain"/>
    <property type="match status" value="2"/>
</dbReference>
<dbReference type="InterPro" id="IPR013517">
    <property type="entry name" value="FG-GAP"/>
</dbReference>
<keyword evidence="4" id="KW-0472">Membrane</keyword>
<dbReference type="SUPFAM" id="SSF53474">
    <property type="entry name" value="alpha/beta-Hydrolases"/>
    <property type="match status" value="1"/>
</dbReference>
<keyword evidence="7" id="KW-1185">Reference proteome</keyword>
<dbReference type="SUPFAM" id="SSF52096">
    <property type="entry name" value="ClpP/crotonase"/>
    <property type="match status" value="1"/>
</dbReference>
<evidence type="ECO:0000313" key="6">
    <source>
        <dbReference type="EMBL" id="OLP81807.1"/>
    </source>
</evidence>
<dbReference type="GO" id="GO:0006629">
    <property type="term" value="P:lipid metabolic process"/>
    <property type="evidence" value="ECO:0007669"/>
    <property type="project" value="InterPro"/>
</dbReference>
<dbReference type="PANTHER" id="PTHR43802:SF1">
    <property type="entry name" value="IP11341P-RELATED"/>
    <property type="match status" value="1"/>
</dbReference>
<reference evidence="6 7" key="1">
    <citation type="submission" date="2016-02" db="EMBL/GenBank/DDBJ databases">
        <title>Genome analysis of coral dinoflagellate symbionts highlights evolutionary adaptations to a symbiotic lifestyle.</title>
        <authorList>
            <person name="Aranda M."/>
            <person name="Li Y."/>
            <person name="Liew Y.J."/>
            <person name="Baumgarten S."/>
            <person name="Simakov O."/>
            <person name="Wilson M."/>
            <person name="Piel J."/>
            <person name="Ashoor H."/>
            <person name="Bougouffa S."/>
            <person name="Bajic V.B."/>
            <person name="Ryu T."/>
            <person name="Ravasi T."/>
            <person name="Bayer T."/>
            <person name="Micklem G."/>
            <person name="Kim H."/>
            <person name="Bhak J."/>
            <person name="Lajeunesse T.C."/>
            <person name="Voolstra C.R."/>
        </authorList>
    </citation>
    <scope>NUCLEOTIDE SEQUENCE [LARGE SCALE GENOMIC DNA]</scope>
    <source>
        <strain evidence="6 7">CCMP2467</strain>
    </source>
</reference>
<feature type="transmembrane region" description="Helical" evidence="4">
    <location>
        <begin position="1878"/>
        <end position="1902"/>
    </location>
</feature>
<keyword evidence="4" id="KW-1133">Transmembrane helix</keyword>
<dbReference type="Proteomes" id="UP000186817">
    <property type="component" value="Unassembled WGS sequence"/>
</dbReference>
<dbReference type="Gene3D" id="2.10.50.10">
    <property type="entry name" value="Tumor Necrosis Factor Receptor, subunit A, domain 2"/>
    <property type="match status" value="1"/>
</dbReference>
<comment type="caution">
    <text evidence="6">The sequence shown here is derived from an EMBL/GenBank/DDBJ whole genome shotgun (WGS) entry which is preliminary data.</text>
</comment>
<feature type="transmembrane region" description="Helical" evidence="4">
    <location>
        <begin position="2000"/>
        <end position="2019"/>
    </location>
</feature>
<evidence type="ECO:0000256" key="3">
    <source>
        <dbReference type="SAM" id="MobiDB-lite"/>
    </source>
</evidence>
<organism evidence="6 7">
    <name type="scientific">Symbiodinium microadriaticum</name>
    <name type="common">Dinoflagellate</name>
    <name type="synonym">Zooxanthella microadriatica</name>
    <dbReference type="NCBI Taxonomy" id="2951"/>
    <lineage>
        <taxon>Eukaryota</taxon>
        <taxon>Sar</taxon>
        <taxon>Alveolata</taxon>
        <taxon>Dinophyceae</taxon>
        <taxon>Suessiales</taxon>
        <taxon>Symbiodiniaceae</taxon>
        <taxon>Symbiodinium</taxon>
    </lineage>
</organism>
<dbReference type="NCBIfam" id="NF004840">
    <property type="entry name" value="PRK06190.1"/>
    <property type="match status" value="1"/>
</dbReference>
<proteinExistence type="inferred from homology"/>
<dbReference type="Pfam" id="PF01764">
    <property type="entry name" value="Lipase_3"/>
    <property type="match status" value="1"/>
</dbReference>